<dbReference type="Pfam" id="PF04828">
    <property type="entry name" value="GFA"/>
    <property type="match status" value="1"/>
</dbReference>
<gene>
    <name evidence="6" type="ORF">AVO44_10145</name>
</gene>
<evidence type="ECO:0000313" key="6">
    <source>
        <dbReference type="EMBL" id="KUJ79559.1"/>
    </source>
</evidence>
<dbReference type="Gene3D" id="3.90.1590.10">
    <property type="entry name" value="glutathione-dependent formaldehyde- activating enzyme (gfa)"/>
    <property type="match status" value="1"/>
</dbReference>
<evidence type="ECO:0000313" key="7">
    <source>
        <dbReference type="Proteomes" id="UP000053690"/>
    </source>
</evidence>
<protein>
    <recommendedName>
        <fullName evidence="5">CENP-V/GFA domain-containing protein</fullName>
    </recommendedName>
</protein>
<name>A0A0X3TV15_9RHOB</name>
<dbReference type="SUPFAM" id="SSF51316">
    <property type="entry name" value="Mss4-like"/>
    <property type="match status" value="1"/>
</dbReference>
<dbReference type="RefSeq" id="WP_068336236.1">
    <property type="nucleotide sequence ID" value="NZ_LQBP01000004.1"/>
</dbReference>
<dbReference type="InterPro" id="IPR011057">
    <property type="entry name" value="Mss4-like_sf"/>
</dbReference>
<feature type="domain" description="CENP-V/GFA" evidence="5">
    <location>
        <begin position="3"/>
        <end position="130"/>
    </location>
</feature>
<accession>A0A0X3TV15</accession>
<keyword evidence="4" id="KW-0456">Lyase</keyword>
<evidence type="ECO:0000256" key="1">
    <source>
        <dbReference type="ARBA" id="ARBA00005495"/>
    </source>
</evidence>
<dbReference type="STRING" id="1685378.AVO44_10145"/>
<dbReference type="PANTHER" id="PTHR33337">
    <property type="entry name" value="GFA DOMAIN-CONTAINING PROTEIN"/>
    <property type="match status" value="1"/>
</dbReference>
<comment type="similarity">
    <text evidence="1">Belongs to the Gfa family.</text>
</comment>
<dbReference type="Proteomes" id="UP000053690">
    <property type="component" value="Unassembled WGS sequence"/>
</dbReference>
<dbReference type="PROSITE" id="PS51891">
    <property type="entry name" value="CENP_V_GFA"/>
    <property type="match status" value="1"/>
</dbReference>
<keyword evidence="2" id="KW-0479">Metal-binding</keyword>
<keyword evidence="3" id="KW-0862">Zinc</keyword>
<dbReference type="PANTHER" id="PTHR33337:SF40">
    <property type="entry name" value="CENP-V_GFA DOMAIN-CONTAINING PROTEIN-RELATED"/>
    <property type="match status" value="1"/>
</dbReference>
<comment type="caution">
    <text evidence="6">The sequence shown here is derived from an EMBL/GenBank/DDBJ whole genome shotgun (WGS) entry which is preliminary data.</text>
</comment>
<dbReference type="GO" id="GO:0016846">
    <property type="term" value="F:carbon-sulfur lyase activity"/>
    <property type="evidence" value="ECO:0007669"/>
    <property type="project" value="InterPro"/>
</dbReference>
<dbReference type="GO" id="GO:0046872">
    <property type="term" value="F:metal ion binding"/>
    <property type="evidence" value="ECO:0007669"/>
    <property type="project" value="UniProtKB-KW"/>
</dbReference>
<keyword evidence="7" id="KW-1185">Reference proteome</keyword>
<dbReference type="InterPro" id="IPR006913">
    <property type="entry name" value="CENP-V/GFA"/>
</dbReference>
<dbReference type="OrthoDB" id="9807246at2"/>
<reference evidence="7" key="1">
    <citation type="submission" date="2015-12" db="EMBL/GenBank/DDBJ databases">
        <authorList>
            <person name="Zhang G."/>
            <person name="Stingl U."/>
        </authorList>
    </citation>
    <scope>NUCLEOTIDE SEQUENCE [LARGE SCALE GENOMIC DNA]</scope>
    <source>
        <strain evidence="7">ZGT108</strain>
    </source>
</reference>
<evidence type="ECO:0000256" key="4">
    <source>
        <dbReference type="ARBA" id="ARBA00023239"/>
    </source>
</evidence>
<proteinExistence type="inferred from homology"/>
<evidence type="ECO:0000256" key="2">
    <source>
        <dbReference type="ARBA" id="ARBA00022723"/>
    </source>
</evidence>
<sequence>MIVEGGCYCGAVRYRAEGEPIFKGQCHCRACQHVSGGGPNLFVLLPRDGFKYIAGAPKQYTRTDRALAVTREFCADCGTHLTTLRPGVDPVILKIGTLDDPSVFGGASAAVFVAEKQDFHVIPDGMPSFEGMPPM</sequence>
<organism evidence="6 7">
    <name type="scientific">Ruegeria profundi</name>
    <dbReference type="NCBI Taxonomy" id="1685378"/>
    <lineage>
        <taxon>Bacteria</taxon>
        <taxon>Pseudomonadati</taxon>
        <taxon>Pseudomonadota</taxon>
        <taxon>Alphaproteobacteria</taxon>
        <taxon>Rhodobacterales</taxon>
        <taxon>Roseobacteraceae</taxon>
        <taxon>Ruegeria</taxon>
    </lineage>
</organism>
<dbReference type="EMBL" id="LQBP01000004">
    <property type="protein sequence ID" value="KUJ79559.1"/>
    <property type="molecule type" value="Genomic_DNA"/>
</dbReference>
<dbReference type="AlphaFoldDB" id="A0A0X3TV15"/>
<evidence type="ECO:0000259" key="5">
    <source>
        <dbReference type="PROSITE" id="PS51891"/>
    </source>
</evidence>
<evidence type="ECO:0000256" key="3">
    <source>
        <dbReference type="ARBA" id="ARBA00022833"/>
    </source>
</evidence>